<dbReference type="InterPro" id="IPR036135">
    <property type="entry name" value="MoeA_linker/N_sf"/>
</dbReference>
<comment type="cofactor">
    <cofactor evidence="6">
        <name>Mg(2+)</name>
        <dbReference type="ChEBI" id="CHEBI:18420"/>
    </cofactor>
</comment>
<evidence type="ECO:0000313" key="8">
    <source>
        <dbReference type="EMBL" id="MBB5143683.1"/>
    </source>
</evidence>
<dbReference type="GO" id="GO:0006777">
    <property type="term" value="P:Mo-molybdopterin cofactor biosynthetic process"/>
    <property type="evidence" value="ECO:0007669"/>
    <property type="project" value="UniProtKB-UniRule"/>
</dbReference>
<dbReference type="UniPathway" id="UPA00344"/>
<dbReference type="EMBL" id="JACHGO010000005">
    <property type="protein sequence ID" value="MBB5143683.1"/>
    <property type="molecule type" value="Genomic_DNA"/>
</dbReference>
<dbReference type="GO" id="GO:0061599">
    <property type="term" value="F:molybdopterin molybdotransferase activity"/>
    <property type="evidence" value="ECO:0007669"/>
    <property type="project" value="UniProtKB-UniRule"/>
</dbReference>
<dbReference type="NCBIfam" id="TIGR00177">
    <property type="entry name" value="molyb_syn"/>
    <property type="match status" value="1"/>
</dbReference>
<feature type="domain" description="MoaB/Mog" evidence="7">
    <location>
        <begin position="185"/>
        <end position="328"/>
    </location>
</feature>
<evidence type="ECO:0000256" key="1">
    <source>
        <dbReference type="ARBA" id="ARBA00002901"/>
    </source>
</evidence>
<comment type="pathway">
    <text evidence="2 6">Cofactor biosynthesis; molybdopterin biosynthesis.</text>
</comment>
<dbReference type="SUPFAM" id="SSF63882">
    <property type="entry name" value="MoeA N-terminal region -like"/>
    <property type="match status" value="1"/>
</dbReference>
<dbReference type="InterPro" id="IPR005110">
    <property type="entry name" value="MoeA_linker/N"/>
</dbReference>
<dbReference type="PANTHER" id="PTHR10192:SF5">
    <property type="entry name" value="GEPHYRIN"/>
    <property type="match status" value="1"/>
</dbReference>
<comment type="similarity">
    <text evidence="3 6">Belongs to the MoeA family.</text>
</comment>
<comment type="catalytic activity">
    <reaction evidence="5">
        <text>adenylyl-molybdopterin + molybdate = Mo-molybdopterin + AMP + H(+)</text>
        <dbReference type="Rhea" id="RHEA:35047"/>
        <dbReference type="ChEBI" id="CHEBI:15378"/>
        <dbReference type="ChEBI" id="CHEBI:36264"/>
        <dbReference type="ChEBI" id="CHEBI:62727"/>
        <dbReference type="ChEBI" id="CHEBI:71302"/>
        <dbReference type="ChEBI" id="CHEBI:456215"/>
        <dbReference type="EC" id="2.10.1.1"/>
    </reaction>
</comment>
<dbReference type="Proteomes" id="UP000539075">
    <property type="component" value="Unassembled WGS sequence"/>
</dbReference>
<dbReference type="NCBIfam" id="NF045515">
    <property type="entry name" value="Glp_gephyrin"/>
    <property type="match status" value="1"/>
</dbReference>
<evidence type="ECO:0000256" key="3">
    <source>
        <dbReference type="ARBA" id="ARBA00010763"/>
    </source>
</evidence>
<proteinExistence type="inferred from homology"/>
<protein>
    <recommendedName>
        <fullName evidence="6">Molybdopterin molybdenumtransferase</fullName>
        <ecNumber evidence="6">2.10.1.1</ecNumber>
    </recommendedName>
</protein>
<dbReference type="PANTHER" id="PTHR10192">
    <property type="entry name" value="MOLYBDOPTERIN BIOSYNTHESIS PROTEIN"/>
    <property type="match status" value="1"/>
</dbReference>
<keyword evidence="4 6" id="KW-0501">Molybdenum cofactor biosynthesis</keyword>
<comment type="caution">
    <text evidence="8">The sequence shown here is derived from an EMBL/GenBank/DDBJ whole genome shotgun (WGS) entry which is preliminary data.</text>
</comment>
<evidence type="ECO:0000256" key="6">
    <source>
        <dbReference type="RuleBase" id="RU365090"/>
    </source>
</evidence>
<keyword evidence="6" id="KW-0460">Magnesium</keyword>
<evidence type="ECO:0000256" key="2">
    <source>
        <dbReference type="ARBA" id="ARBA00005046"/>
    </source>
</evidence>
<dbReference type="SMART" id="SM00852">
    <property type="entry name" value="MoCF_biosynth"/>
    <property type="match status" value="1"/>
</dbReference>
<dbReference type="InterPro" id="IPR038987">
    <property type="entry name" value="MoeA-like"/>
</dbReference>
<accession>A0A7W8C2J0</accession>
<name>A0A7W8C2J0_9BACT</name>
<keyword evidence="9" id="KW-1185">Reference proteome</keyword>
<dbReference type="InterPro" id="IPR036425">
    <property type="entry name" value="MoaB/Mog-like_dom_sf"/>
</dbReference>
<dbReference type="EC" id="2.10.1.1" evidence="6"/>
<reference evidence="8 9" key="1">
    <citation type="submission" date="2020-08" db="EMBL/GenBank/DDBJ databases">
        <title>Genomic Encyclopedia of Type Strains, Phase IV (KMG-IV): sequencing the most valuable type-strain genomes for metagenomic binning, comparative biology and taxonomic classification.</title>
        <authorList>
            <person name="Goeker M."/>
        </authorList>
    </citation>
    <scope>NUCLEOTIDE SEQUENCE [LARGE SCALE GENOMIC DNA]</scope>
    <source>
        <strain evidence="8 9">DSM 11275</strain>
    </source>
</reference>
<evidence type="ECO:0000256" key="5">
    <source>
        <dbReference type="ARBA" id="ARBA00047317"/>
    </source>
</evidence>
<dbReference type="Gene3D" id="3.90.105.10">
    <property type="entry name" value="Molybdopterin biosynthesis moea protein, domain 2"/>
    <property type="match status" value="1"/>
</dbReference>
<dbReference type="RefSeq" id="WP_183719435.1">
    <property type="nucleotide sequence ID" value="NZ_JACHGO010000005.1"/>
</dbReference>
<comment type="function">
    <text evidence="1 6">Catalyzes the insertion of molybdate into adenylated molybdopterin with the concomitant release of AMP.</text>
</comment>
<sequence>MKPFLTLQSVETVIKHIRTFPVLGEEQVLLDNALNRHLTCAFTAPADLPGFDRSTVDGYAVRARDLFGAQEGSPALVECVGDCPMGAAPEIVIQEGQAARILTGGMLPQGADCVAMVEYSRPAGGKLIELTRSQAPGDNVILRDDDATAGAPLLPAGHRLRPQDVGLLAAFGVNTIGVRCSPRVAVLSTGDEIVPATETPPPGKIRDVNAYSLTALCREAGGQAQRTGLVRDDADDLRATLAKLAVQYDVIVVSGGSSAGMRDHTVEAFAALPGGEILTHGVAISPGKPFILARAVMDGRTVCLMGLPGHVASALVCARVFLTPLLHHLQGQISTAISPCIPARLARSVASAQGRRDYLRVRLNMLPQTNSHTDKEVSALYEAEPIMGVSGLITGMTAADGLLICAENREGFDAGDIVMIELFQ</sequence>
<dbReference type="SUPFAM" id="SSF63867">
    <property type="entry name" value="MoeA C-terminal domain-like"/>
    <property type="match status" value="1"/>
</dbReference>
<dbReference type="SUPFAM" id="SSF53218">
    <property type="entry name" value="Molybdenum cofactor biosynthesis proteins"/>
    <property type="match status" value="1"/>
</dbReference>
<dbReference type="AlphaFoldDB" id="A0A7W8C2J0"/>
<dbReference type="InterPro" id="IPR036688">
    <property type="entry name" value="MoeA_C_domain_IV_sf"/>
</dbReference>
<dbReference type="Pfam" id="PF03454">
    <property type="entry name" value="MoeA_C"/>
    <property type="match status" value="1"/>
</dbReference>
<evidence type="ECO:0000313" key="9">
    <source>
        <dbReference type="Proteomes" id="UP000539075"/>
    </source>
</evidence>
<dbReference type="Pfam" id="PF00994">
    <property type="entry name" value="MoCF_biosynth"/>
    <property type="match status" value="1"/>
</dbReference>
<gene>
    <name evidence="8" type="ORF">HNQ38_001783</name>
</gene>
<dbReference type="InterPro" id="IPR005111">
    <property type="entry name" value="MoeA_C_domain_IV"/>
</dbReference>
<dbReference type="InterPro" id="IPR001453">
    <property type="entry name" value="MoaB/Mog_dom"/>
</dbReference>
<evidence type="ECO:0000259" key="7">
    <source>
        <dbReference type="SMART" id="SM00852"/>
    </source>
</evidence>
<organism evidence="8 9">
    <name type="scientific">Desulfovibrio intestinalis</name>
    <dbReference type="NCBI Taxonomy" id="58621"/>
    <lineage>
        <taxon>Bacteria</taxon>
        <taxon>Pseudomonadati</taxon>
        <taxon>Thermodesulfobacteriota</taxon>
        <taxon>Desulfovibrionia</taxon>
        <taxon>Desulfovibrionales</taxon>
        <taxon>Desulfovibrionaceae</taxon>
        <taxon>Desulfovibrio</taxon>
    </lineage>
</organism>
<evidence type="ECO:0000256" key="4">
    <source>
        <dbReference type="ARBA" id="ARBA00023150"/>
    </source>
</evidence>
<dbReference type="Gene3D" id="2.40.340.10">
    <property type="entry name" value="MoeA, C-terminal, domain IV"/>
    <property type="match status" value="1"/>
</dbReference>
<dbReference type="Pfam" id="PF03453">
    <property type="entry name" value="MoeA_N"/>
    <property type="match status" value="1"/>
</dbReference>
<dbReference type="CDD" id="cd00887">
    <property type="entry name" value="MoeA"/>
    <property type="match status" value="1"/>
</dbReference>
<dbReference type="Gene3D" id="3.40.980.10">
    <property type="entry name" value="MoaB/Mog-like domain"/>
    <property type="match status" value="1"/>
</dbReference>
<dbReference type="Gene3D" id="2.170.190.11">
    <property type="entry name" value="Molybdopterin biosynthesis moea protein, domain 3"/>
    <property type="match status" value="1"/>
</dbReference>
<dbReference type="GO" id="GO:0005829">
    <property type="term" value="C:cytosol"/>
    <property type="evidence" value="ECO:0007669"/>
    <property type="project" value="TreeGrafter"/>
</dbReference>
<keyword evidence="6 8" id="KW-0808">Transferase</keyword>
<keyword evidence="6" id="KW-0479">Metal-binding</keyword>
<keyword evidence="6" id="KW-0500">Molybdenum</keyword>
<dbReference type="GO" id="GO:0046872">
    <property type="term" value="F:metal ion binding"/>
    <property type="evidence" value="ECO:0007669"/>
    <property type="project" value="UniProtKB-UniRule"/>
</dbReference>